<sequence>MKVFDHHGRTFMRTFDEDQFAHIWQSKNLYYHFADHAEWNMVEFLPTSSLSMANIDCFFSLLMVCIPGFMVLLQDPDNVYNKIQGLGLLFQTASRLCSLTEILPKMPPWKCCVIDTSPHQTKNPARLFYCDTVKCLEMLLNPTIWKFYRLLSLPCIH</sequence>
<evidence type="ECO:0000313" key="3">
    <source>
        <dbReference type="Proteomes" id="UP000683000"/>
    </source>
</evidence>
<reference evidence="2" key="1">
    <citation type="submission" date="2021-03" db="EMBL/GenBank/DDBJ databases">
        <title>Evolutionary innovations through gain and loss of genes in the ectomycorrhizal Boletales.</title>
        <authorList>
            <person name="Wu G."/>
            <person name="Miyauchi S."/>
            <person name="Morin E."/>
            <person name="Yang Z.-L."/>
            <person name="Xu J."/>
            <person name="Martin F.M."/>
        </authorList>
    </citation>
    <scope>NUCLEOTIDE SEQUENCE</scope>
    <source>
        <strain evidence="2">BR01</strain>
    </source>
</reference>
<keyword evidence="3" id="KW-1185">Reference proteome</keyword>
<proteinExistence type="predicted"/>
<evidence type="ECO:0000313" key="2">
    <source>
        <dbReference type="EMBL" id="KAG6376024.1"/>
    </source>
</evidence>
<keyword evidence="1" id="KW-0472">Membrane</keyword>
<accession>A0A8I2YNQ2</accession>
<dbReference type="EMBL" id="JAGFBS010000012">
    <property type="protein sequence ID" value="KAG6376024.1"/>
    <property type="molecule type" value="Genomic_DNA"/>
</dbReference>
<organism evidence="2 3">
    <name type="scientific">Boletus reticuloceps</name>
    <dbReference type="NCBI Taxonomy" id="495285"/>
    <lineage>
        <taxon>Eukaryota</taxon>
        <taxon>Fungi</taxon>
        <taxon>Dikarya</taxon>
        <taxon>Basidiomycota</taxon>
        <taxon>Agaricomycotina</taxon>
        <taxon>Agaricomycetes</taxon>
        <taxon>Agaricomycetidae</taxon>
        <taxon>Boletales</taxon>
        <taxon>Boletineae</taxon>
        <taxon>Boletaceae</taxon>
        <taxon>Boletoideae</taxon>
        <taxon>Boletus</taxon>
    </lineage>
</organism>
<dbReference type="OrthoDB" id="2688393at2759"/>
<protein>
    <submittedName>
        <fullName evidence="2">Uncharacterized protein</fullName>
    </submittedName>
</protein>
<name>A0A8I2YNQ2_9AGAM</name>
<dbReference type="Proteomes" id="UP000683000">
    <property type="component" value="Unassembled WGS sequence"/>
</dbReference>
<dbReference type="AlphaFoldDB" id="A0A8I2YNQ2"/>
<evidence type="ECO:0000256" key="1">
    <source>
        <dbReference type="SAM" id="Phobius"/>
    </source>
</evidence>
<comment type="caution">
    <text evidence="2">The sequence shown here is derived from an EMBL/GenBank/DDBJ whole genome shotgun (WGS) entry which is preliminary data.</text>
</comment>
<gene>
    <name evidence="2" type="ORF">JVT61DRAFT_1988</name>
</gene>
<feature type="transmembrane region" description="Helical" evidence="1">
    <location>
        <begin position="51"/>
        <end position="73"/>
    </location>
</feature>
<keyword evidence="1" id="KW-0812">Transmembrane</keyword>
<keyword evidence="1" id="KW-1133">Transmembrane helix</keyword>